<comment type="subunit">
    <text evidence="8">Monomer.</text>
</comment>
<dbReference type="SUPFAM" id="SSF52374">
    <property type="entry name" value="Nucleotidylyl transferase"/>
    <property type="match status" value="1"/>
</dbReference>
<evidence type="ECO:0000256" key="6">
    <source>
        <dbReference type="ARBA" id="ARBA00023146"/>
    </source>
</evidence>
<evidence type="ECO:0000259" key="11">
    <source>
        <dbReference type="SMART" id="SM01016"/>
    </source>
</evidence>
<dbReference type="SMART" id="SM01016">
    <property type="entry name" value="Arg_tRNA_synt_N"/>
    <property type="match status" value="1"/>
</dbReference>
<dbReference type="Proteomes" id="UP001519272">
    <property type="component" value="Unassembled WGS sequence"/>
</dbReference>
<comment type="caution">
    <text evidence="12">The sequence shown here is derived from an EMBL/GenBank/DDBJ whole genome shotgun (WGS) entry which is preliminary data.</text>
</comment>
<dbReference type="CDD" id="cd00671">
    <property type="entry name" value="ArgRS_core"/>
    <property type="match status" value="1"/>
</dbReference>
<dbReference type="EC" id="6.1.1.19" evidence="8"/>
<dbReference type="InterPro" id="IPR001278">
    <property type="entry name" value="Arg-tRNA-ligase"/>
</dbReference>
<dbReference type="SMART" id="SM00836">
    <property type="entry name" value="DALR_1"/>
    <property type="match status" value="1"/>
</dbReference>
<gene>
    <name evidence="8" type="primary">argS</name>
    <name evidence="12" type="ORF">J2Z32_003562</name>
</gene>
<dbReference type="Gene3D" id="3.40.50.620">
    <property type="entry name" value="HUPs"/>
    <property type="match status" value="1"/>
</dbReference>
<dbReference type="HAMAP" id="MF_00123">
    <property type="entry name" value="Arg_tRNA_synth"/>
    <property type="match status" value="1"/>
</dbReference>
<evidence type="ECO:0000256" key="5">
    <source>
        <dbReference type="ARBA" id="ARBA00022917"/>
    </source>
</evidence>
<evidence type="ECO:0000313" key="13">
    <source>
        <dbReference type="Proteomes" id="UP001519272"/>
    </source>
</evidence>
<sequence>MQLFKQLIATEITTILDNATPQHNITPQQIEDLLTYPTDNKLGDVALPCFHFSKALRESPISIADKLQAQFSHEAFEAVAAVNGYLNFYIDYTKFAKSIMPQITSQNTQYGAQNIGAGKTIVIDYSSPNIAKSFHVAHLRSTVIGNSLYQIFKFLGFNVVGINHLGDWGTQFGKLIVAYKLWGNEAVVKEQGIEELLRLYILFHQESEKQPELEDQARAWFTKMEQGNEEAITIWQWFLDISMQEFNRIYELLGVTFDSFCGESFYNDKMEATIQALKSKQLLTQDDGAWIVPFEKDEMPPAIMLKKDGSSLYHTRDVTAAIYRYDTYHFDQAIYVTDYSQNLHFKQWFKIIEMMGYPWAKGLMHVPFGRISLEGSGFSTRKGNMIKLEEVLNQAIQKTKIIIQEKNPQLPHAEEVAKQVGVGAIIFNDLSNNRIKDIVFSWEHILNFKGETGPYVQYVHARCCRLLAEAKLDKATLLCSLENVYPQLPNQYLTPESKQLLKWLSLFSERIVTAMDKLEPSIISRYLIDLAQAFNRFYHENKVLVEDISLRHFRLGLVLCTQITLRNGLALIGLQSPEQI</sequence>
<evidence type="ECO:0000256" key="3">
    <source>
        <dbReference type="ARBA" id="ARBA00022741"/>
    </source>
</evidence>
<keyword evidence="2 8" id="KW-0436">Ligase</keyword>
<evidence type="ECO:0000259" key="10">
    <source>
        <dbReference type="SMART" id="SM00836"/>
    </source>
</evidence>
<organism evidence="12 13">
    <name type="scientific">Paenibacillus turicensis</name>
    <dbReference type="NCBI Taxonomy" id="160487"/>
    <lineage>
        <taxon>Bacteria</taxon>
        <taxon>Bacillati</taxon>
        <taxon>Bacillota</taxon>
        <taxon>Bacilli</taxon>
        <taxon>Bacillales</taxon>
        <taxon>Paenibacillaceae</taxon>
        <taxon>Paenibacillus</taxon>
    </lineage>
</organism>
<name>A0ABS4FWG8_9BACL</name>
<dbReference type="EMBL" id="JAGGKG010000019">
    <property type="protein sequence ID" value="MBP1906897.1"/>
    <property type="molecule type" value="Genomic_DNA"/>
</dbReference>
<dbReference type="InterPro" id="IPR008909">
    <property type="entry name" value="DALR_anticod-bd"/>
</dbReference>
<accession>A0ABS4FWG8</accession>
<dbReference type="InterPro" id="IPR035684">
    <property type="entry name" value="ArgRS_core"/>
</dbReference>
<keyword evidence="8" id="KW-0963">Cytoplasm</keyword>
<dbReference type="PANTHER" id="PTHR11956:SF5">
    <property type="entry name" value="ARGININE--TRNA LIGASE, CYTOPLASMIC"/>
    <property type="match status" value="1"/>
</dbReference>
<keyword evidence="6 8" id="KW-0030">Aminoacyl-tRNA synthetase</keyword>
<keyword evidence="4 8" id="KW-0067">ATP-binding</keyword>
<protein>
    <recommendedName>
        <fullName evidence="8">Arginine--tRNA ligase</fullName>
        <ecNumber evidence="8">6.1.1.19</ecNumber>
    </recommendedName>
    <alternativeName>
        <fullName evidence="8">Arginyl-tRNA synthetase</fullName>
        <shortName evidence="8">ArgRS</shortName>
    </alternativeName>
</protein>
<dbReference type="InterPro" id="IPR036695">
    <property type="entry name" value="Arg-tRNA-synth_N_sf"/>
</dbReference>
<evidence type="ECO:0000256" key="4">
    <source>
        <dbReference type="ARBA" id="ARBA00022840"/>
    </source>
</evidence>
<proteinExistence type="inferred from homology"/>
<comment type="subcellular location">
    <subcellularLocation>
        <location evidence="8">Cytoplasm</location>
    </subcellularLocation>
</comment>
<dbReference type="Gene3D" id="1.10.730.10">
    <property type="entry name" value="Isoleucyl-tRNA Synthetase, Domain 1"/>
    <property type="match status" value="1"/>
</dbReference>
<dbReference type="InterPro" id="IPR014729">
    <property type="entry name" value="Rossmann-like_a/b/a_fold"/>
</dbReference>
<dbReference type="InterPro" id="IPR009080">
    <property type="entry name" value="tRNAsynth_Ia_anticodon-bd"/>
</dbReference>
<comment type="catalytic activity">
    <reaction evidence="7 8">
        <text>tRNA(Arg) + L-arginine + ATP = L-arginyl-tRNA(Arg) + AMP + diphosphate</text>
        <dbReference type="Rhea" id="RHEA:20301"/>
        <dbReference type="Rhea" id="RHEA-COMP:9658"/>
        <dbReference type="Rhea" id="RHEA-COMP:9673"/>
        <dbReference type="ChEBI" id="CHEBI:30616"/>
        <dbReference type="ChEBI" id="CHEBI:32682"/>
        <dbReference type="ChEBI" id="CHEBI:33019"/>
        <dbReference type="ChEBI" id="CHEBI:78442"/>
        <dbReference type="ChEBI" id="CHEBI:78513"/>
        <dbReference type="ChEBI" id="CHEBI:456215"/>
        <dbReference type="EC" id="6.1.1.19"/>
    </reaction>
</comment>
<dbReference type="Gene3D" id="3.30.1360.70">
    <property type="entry name" value="Arginyl tRNA synthetase N-terminal domain"/>
    <property type="match status" value="1"/>
</dbReference>
<evidence type="ECO:0000256" key="8">
    <source>
        <dbReference type="HAMAP-Rule" id="MF_00123"/>
    </source>
</evidence>
<keyword evidence="5 8" id="KW-0648">Protein biosynthesis</keyword>
<feature type="domain" description="DALR anticodon binding" evidence="10">
    <location>
        <begin position="456"/>
        <end position="580"/>
    </location>
</feature>
<dbReference type="SUPFAM" id="SSF47323">
    <property type="entry name" value="Anticodon-binding domain of a subclass of class I aminoacyl-tRNA synthetases"/>
    <property type="match status" value="1"/>
</dbReference>
<comment type="similarity">
    <text evidence="1 8 9">Belongs to the class-I aminoacyl-tRNA synthetase family.</text>
</comment>
<evidence type="ECO:0000256" key="2">
    <source>
        <dbReference type="ARBA" id="ARBA00022598"/>
    </source>
</evidence>
<feature type="domain" description="Arginyl tRNA synthetase N-terminal" evidence="11">
    <location>
        <begin position="6"/>
        <end position="90"/>
    </location>
</feature>
<dbReference type="PRINTS" id="PR01038">
    <property type="entry name" value="TRNASYNTHARG"/>
</dbReference>
<dbReference type="NCBIfam" id="TIGR00456">
    <property type="entry name" value="argS"/>
    <property type="match status" value="1"/>
</dbReference>
<keyword evidence="13" id="KW-1185">Reference proteome</keyword>
<reference evidence="12 13" key="1">
    <citation type="submission" date="2021-03" db="EMBL/GenBank/DDBJ databases">
        <title>Genomic Encyclopedia of Type Strains, Phase IV (KMG-IV): sequencing the most valuable type-strain genomes for metagenomic binning, comparative biology and taxonomic classification.</title>
        <authorList>
            <person name="Goeker M."/>
        </authorList>
    </citation>
    <scope>NUCLEOTIDE SEQUENCE [LARGE SCALE GENOMIC DNA]</scope>
    <source>
        <strain evidence="12 13">DSM 14349</strain>
    </source>
</reference>
<evidence type="ECO:0000313" key="12">
    <source>
        <dbReference type="EMBL" id="MBP1906897.1"/>
    </source>
</evidence>
<dbReference type="RefSeq" id="WP_210090485.1">
    <property type="nucleotide sequence ID" value="NZ_JAGGKG010000019.1"/>
</dbReference>
<evidence type="ECO:0000256" key="1">
    <source>
        <dbReference type="ARBA" id="ARBA00005594"/>
    </source>
</evidence>
<evidence type="ECO:0000256" key="9">
    <source>
        <dbReference type="RuleBase" id="RU363038"/>
    </source>
</evidence>
<keyword evidence="3 8" id="KW-0547">Nucleotide-binding</keyword>
<dbReference type="Pfam" id="PF00750">
    <property type="entry name" value="tRNA-synt_1d"/>
    <property type="match status" value="1"/>
</dbReference>
<feature type="short sequence motif" description="'HIGH' region" evidence="8">
    <location>
        <begin position="128"/>
        <end position="138"/>
    </location>
</feature>
<evidence type="ECO:0000256" key="7">
    <source>
        <dbReference type="ARBA" id="ARBA00049339"/>
    </source>
</evidence>
<dbReference type="Pfam" id="PF03485">
    <property type="entry name" value="Arg_tRNA_synt_N"/>
    <property type="match status" value="1"/>
</dbReference>
<dbReference type="SUPFAM" id="SSF55190">
    <property type="entry name" value="Arginyl-tRNA synthetase (ArgRS), N-terminal 'additional' domain"/>
    <property type="match status" value="1"/>
</dbReference>
<dbReference type="InterPro" id="IPR005148">
    <property type="entry name" value="Arg-tRNA-synth_N"/>
</dbReference>
<dbReference type="GO" id="GO:0004814">
    <property type="term" value="F:arginine-tRNA ligase activity"/>
    <property type="evidence" value="ECO:0007669"/>
    <property type="project" value="UniProtKB-EC"/>
</dbReference>
<dbReference type="Pfam" id="PF05746">
    <property type="entry name" value="DALR_1"/>
    <property type="match status" value="1"/>
</dbReference>
<dbReference type="PANTHER" id="PTHR11956">
    <property type="entry name" value="ARGINYL-TRNA SYNTHETASE"/>
    <property type="match status" value="1"/>
</dbReference>
<dbReference type="CDD" id="cd07956">
    <property type="entry name" value="Anticodon_Ia_Arg"/>
    <property type="match status" value="1"/>
</dbReference>